<dbReference type="NCBIfam" id="TIGR02258">
    <property type="entry name" value="2_5_ligase"/>
    <property type="match status" value="1"/>
</dbReference>
<dbReference type="Gene3D" id="3.90.1140.10">
    <property type="entry name" value="Cyclic phosphodiesterase"/>
    <property type="match status" value="1"/>
</dbReference>
<feature type="short sequence motif" description="HXTX 1" evidence="2">
    <location>
        <begin position="44"/>
        <end position="47"/>
    </location>
</feature>
<name>A0ABM8V7S7_THEXY</name>
<dbReference type="InterPro" id="IPR009097">
    <property type="entry name" value="Cyclic_Pdiesterase"/>
</dbReference>
<comment type="similarity">
    <text evidence="2">Belongs to the 2H phosphoesterase superfamily. ThpR family.</text>
</comment>
<reference evidence="3 4" key="1">
    <citation type="submission" date="2021-04" db="EMBL/GenBank/DDBJ databases">
        <authorList>
            <person name="Rakotoarivonina H."/>
        </authorList>
    </citation>
    <scope>NUCLEOTIDE SEQUENCE [LARGE SCALE GENOMIC DNA]</scope>
    <source>
        <strain evidence="3 4">XE</strain>
    </source>
</reference>
<accession>A0ABM8V7S7</accession>
<dbReference type="PANTHER" id="PTHR35561:SF1">
    <property type="entry name" value="RNA 2',3'-CYCLIC PHOSPHODIESTERASE"/>
    <property type="match status" value="1"/>
</dbReference>
<dbReference type="InterPro" id="IPR004175">
    <property type="entry name" value="RNA_CPDase"/>
</dbReference>
<sequence length="187" mass="20702">MSEKQRLFIGLAVPDDVRRQLLMRLDGWRERFAFARWAHPDDWHITLHFIGETDADRIPAIVRALDESAAGARPFDVELRGLGTFGPPARPAVLHVLPAGRLEPLRALHAALGSALAQAIGFQPDARPYRPHLTLARKYAGAAPWNPASAAAETFGASWTARDACLFRSRLGHSPMYEILHRAPFGE</sequence>
<protein>
    <recommendedName>
        <fullName evidence="2">RNA 2',3'-cyclic phosphodiesterase</fullName>
        <shortName evidence="2">RNA 2',3'-CPDase</shortName>
        <ecNumber evidence="2">3.1.4.58</ecNumber>
    </recommendedName>
</protein>
<dbReference type="EC" id="3.1.4.58" evidence="2"/>
<feature type="active site" description="Proton donor" evidence="2">
    <location>
        <position position="44"/>
    </location>
</feature>
<organism evidence="3 4">
    <name type="scientific">Thermobacillus xylanilyticus</name>
    <dbReference type="NCBI Taxonomy" id="76633"/>
    <lineage>
        <taxon>Bacteria</taxon>
        <taxon>Bacillati</taxon>
        <taxon>Bacillota</taxon>
        <taxon>Bacilli</taxon>
        <taxon>Bacillales</taxon>
        <taxon>Paenibacillaceae</taxon>
        <taxon>Thermobacillus</taxon>
    </lineage>
</organism>
<dbReference type="GO" id="GO:0016874">
    <property type="term" value="F:ligase activity"/>
    <property type="evidence" value="ECO:0007669"/>
    <property type="project" value="UniProtKB-KW"/>
</dbReference>
<keyword evidence="1 2" id="KW-0378">Hydrolase</keyword>
<evidence type="ECO:0000313" key="4">
    <source>
        <dbReference type="Proteomes" id="UP000681526"/>
    </source>
</evidence>
<dbReference type="Pfam" id="PF13563">
    <property type="entry name" value="2_5_RNA_ligase2"/>
    <property type="match status" value="1"/>
</dbReference>
<keyword evidence="4" id="KW-1185">Reference proteome</keyword>
<evidence type="ECO:0000256" key="1">
    <source>
        <dbReference type="ARBA" id="ARBA00022801"/>
    </source>
</evidence>
<proteinExistence type="inferred from homology"/>
<keyword evidence="3" id="KW-0436">Ligase</keyword>
<dbReference type="Proteomes" id="UP000681526">
    <property type="component" value="Unassembled WGS sequence"/>
</dbReference>
<comment type="function">
    <text evidence="2">Hydrolyzes RNA 2',3'-cyclic phosphodiester to an RNA 2'-phosphomonoester.</text>
</comment>
<feature type="active site" description="Proton acceptor" evidence="2">
    <location>
        <position position="132"/>
    </location>
</feature>
<gene>
    <name evidence="3" type="primary">txxe 3505</name>
    <name evidence="3" type="ORF">TXXE_16675</name>
</gene>
<evidence type="ECO:0000313" key="3">
    <source>
        <dbReference type="EMBL" id="CAG5091842.1"/>
    </source>
</evidence>
<dbReference type="PANTHER" id="PTHR35561">
    <property type="entry name" value="RNA 2',3'-CYCLIC PHOSPHODIESTERASE"/>
    <property type="match status" value="1"/>
</dbReference>
<feature type="short sequence motif" description="HXTX 2" evidence="2">
    <location>
        <begin position="132"/>
        <end position="135"/>
    </location>
</feature>
<comment type="caution">
    <text evidence="3">The sequence shown here is derived from an EMBL/GenBank/DDBJ whole genome shotgun (WGS) entry which is preliminary data.</text>
</comment>
<comment type="catalytic activity">
    <reaction evidence="2">
        <text>a 3'-end 2',3'-cyclophospho-ribonucleotide-RNA + H2O = a 3'-end 2'-phospho-ribonucleotide-RNA + H(+)</text>
        <dbReference type="Rhea" id="RHEA:11828"/>
        <dbReference type="Rhea" id="RHEA-COMP:10464"/>
        <dbReference type="Rhea" id="RHEA-COMP:17353"/>
        <dbReference type="ChEBI" id="CHEBI:15377"/>
        <dbReference type="ChEBI" id="CHEBI:15378"/>
        <dbReference type="ChEBI" id="CHEBI:83064"/>
        <dbReference type="ChEBI" id="CHEBI:173113"/>
        <dbReference type="EC" id="3.1.4.58"/>
    </reaction>
</comment>
<evidence type="ECO:0000256" key="2">
    <source>
        <dbReference type="HAMAP-Rule" id="MF_01940"/>
    </source>
</evidence>
<dbReference type="RefSeq" id="WP_213485924.1">
    <property type="nucleotide sequence ID" value="NZ_CAJRAY010000085.1"/>
</dbReference>
<dbReference type="HAMAP" id="MF_01940">
    <property type="entry name" value="RNA_CPDase"/>
    <property type="match status" value="1"/>
</dbReference>
<dbReference type="SUPFAM" id="SSF55144">
    <property type="entry name" value="LigT-like"/>
    <property type="match status" value="1"/>
</dbReference>
<dbReference type="EMBL" id="CAJRAY010000085">
    <property type="protein sequence ID" value="CAG5091842.1"/>
    <property type="molecule type" value="Genomic_DNA"/>
</dbReference>